<dbReference type="PANTHER" id="PTHR30537">
    <property type="entry name" value="HTH-TYPE TRANSCRIPTIONAL REGULATOR"/>
    <property type="match status" value="1"/>
</dbReference>
<evidence type="ECO:0000313" key="7">
    <source>
        <dbReference type="Proteomes" id="UP001467690"/>
    </source>
</evidence>
<comment type="caution">
    <text evidence="6">The sequence shown here is derived from an EMBL/GenBank/DDBJ whole genome shotgun (WGS) entry which is preliminary data.</text>
</comment>
<proteinExistence type="inferred from homology"/>
<dbReference type="SUPFAM" id="SSF53850">
    <property type="entry name" value="Periplasmic binding protein-like II"/>
    <property type="match status" value="1"/>
</dbReference>
<dbReference type="Pfam" id="PF00126">
    <property type="entry name" value="HTH_1"/>
    <property type="match status" value="1"/>
</dbReference>
<protein>
    <submittedName>
        <fullName evidence="6">LysR family transcriptional regulator</fullName>
    </submittedName>
</protein>
<dbReference type="InterPro" id="IPR000847">
    <property type="entry name" value="LysR_HTH_N"/>
</dbReference>
<feature type="domain" description="HTH lysR-type" evidence="5">
    <location>
        <begin position="8"/>
        <end position="65"/>
    </location>
</feature>
<evidence type="ECO:0000259" key="5">
    <source>
        <dbReference type="PROSITE" id="PS50931"/>
    </source>
</evidence>
<dbReference type="Gene3D" id="1.10.10.10">
    <property type="entry name" value="Winged helix-like DNA-binding domain superfamily/Winged helix DNA-binding domain"/>
    <property type="match status" value="1"/>
</dbReference>
<dbReference type="Pfam" id="PF03466">
    <property type="entry name" value="LysR_substrate"/>
    <property type="match status" value="1"/>
</dbReference>
<reference evidence="6 7" key="1">
    <citation type="submission" date="2024-06" db="EMBL/GenBank/DDBJ databases">
        <authorList>
            <person name="Chen R.Y."/>
        </authorList>
    </citation>
    <scope>NUCLEOTIDE SEQUENCE [LARGE SCALE GENOMIC DNA]</scope>
    <source>
        <strain evidence="6 7">D2</strain>
    </source>
</reference>
<evidence type="ECO:0000256" key="3">
    <source>
        <dbReference type="ARBA" id="ARBA00023125"/>
    </source>
</evidence>
<evidence type="ECO:0000256" key="4">
    <source>
        <dbReference type="ARBA" id="ARBA00023163"/>
    </source>
</evidence>
<organism evidence="6 7">
    <name type="scientific">Catenovulum sediminis</name>
    <dbReference type="NCBI Taxonomy" id="1740262"/>
    <lineage>
        <taxon>Bacteria</taxon>
        <taxon>Pseudomonadati</taxon>
        <taxon>Pseudomonadota</taxon>
        <taxon>Gammaproteobacteria</taxon>
        <taxon>Alteromonadales</taxon>
        <taxon>Alteromonadaceae</taxon>
        <taxon>Catenovulum</taxon>
    </lineage>
</organism>
<dbReference type="PANTHER" id="PTHR30537:SF3">
    <property type="entry name" value="TRANSCRIPTIONAL REGULATORY PROTEIN"/>
    <property type="match status" value="1"/>
</dbReference>
<dbReference type="Proteomes" id="UP001467690">
    <property type="component" value="Unassembled WGS sequence"/>
</dbReference>
<keyword evidence="2" id="KW-0805">Transcription regulation</keyword>
<gene>
    <name evidence="6" type="ORF">ABS311_04880</name>
</gene>
<name>A0ABV1RET1_9ALTE</name>
<dbReference type="InterPro" id="IPR005119">
    <property type="entry name" value="LysR_subst-bd"/>
</dbReference>
<dbReference type="InterPro" id="IPR058163">
    <property type="entry name" value="LysR-type_TF_proteobact-type"/>
</dbReference>
<sequence>MDWRSVNFDWNHARAFLVTAEEGSLSAAARALNTSQPTLSRQVAALENELNIVLFERHGKGLVLTENGLDLLNFVRTMGEAANQFSLSASGRSESLEGQVCISASEAIATFILPAIVAKMRKIQPGIQIQIIASNDASDLKRREADIAIRSFWPSQQDLITKRIRDFKFAFYATPAYISSLAGPVNLACLSQADFIGFSGTDGGAELYQKELIKLGFAVSEKNFPVKCENHIVLWELTKQGLGIGVMLQEVGDAEDKVQAVLPAHQDWQTQAWLVVHQELKSSKKIRFVFDFLAEQLAG</sequence>
<keyword evidence="7" id="KW-1185">Reference proteome</keyword>
<dbReference type="SUPFAM" id="SSF46785">
    <property type="entry name" value="Winged helix' DNA-binding domain"/>
    <property type="match status" value="1"/>
</dbReference>
<dbReference type="CDD" id="cd05466">
    <property type="entry name" value="PBP2_LTTR_substrate"/>
    <property type="match status" value="1"/>
</dbReference>
<dbReference type="PROSITE" id="PS50931">
    <property type="entry name" value="HTH_LYSR"/>
    <property type="match status" value="1"/>
</dbReference>
<dbReference type="RefSeq" id="WP_350400879.1">
    <property type="nucleotide sequence ID" value="NZ_JBELOE010000093.1"/>
</dbReference>
<evidence type="ECO:0000313" key="6">
    <source>
        <dbReference type="EMBL" id="MER2491212.1"/>
    </source>
</evidence>
<keyword evidence="3" id="KW-0238">DNA-binding</keyword>
<dbReference type="PRINTS" id="PR00039">
    <property type="entry name" value="HTHLYSR"/>
</dbReference>
<evidence type="ECO:0000256" key="2">
    <source>
        <dbReference type="ARBA" id="ARBA00023015"/>
    </source>
</evidence>
<dbReference type="InterPro" id="IPR036390">
    <property type="entry name" value="WH_DNA-bd_sf"/>
</dbReference>
<keyword evidence="4" id="KW-0804">Transcription</keyword>
<comment type="similarity">
    <text evidence="1">Belongs to the LysR transcriptional regulatory family.</text>
</comment>
<accession>A0ABV1RET1</accession>
<dbReference type="InterPro" id="IPR036388">
    <property type="entry name" value="WH-like_DNA-bd_sf"/>
</dbReference>
<dbReference type="Gene3D" id="3.40.190.290">
    <property type="match status" value="1"/>
</dbReference>
<dbReference type="EMBL" id="JBELOE010000093">
    <property type="protein sequence ID" value="MER2491212.1"/>
    <property type="molecule type" value="Genomic_DNA"/>
</dbReference>
<evidence type="ECO:0000256" key="1">
    <source>
        <dbReference type="ARBA" id="ARBA00009437"/>
    </source>
</evidence>